<dbReference type="PROSITE" id="PS51257">
    <property type="entry name" value="PROKAR_LIPOPROTEIN"/>
    <property type="match status" value="1"/>
</dbReference>
<protein>
    <recommendedName>
        <fullName evidence="3">Pyrrolo-quinoline quinone repeat domain-containing protein</fullName>
    </recommendedName>
</protein>
<evidence type="ECO:0000256" key="2">
    <source>
        <dbReference type="SAM" id="SignalP"/>
    </source>
</evidence>
<organism evidence="4 5">
    <name type="scientific">Oceanobacillus polygoni</name>
    <dbReference type="NCBI Taxonomy" id="1235259"/>
    <lineage>
        <taxon>Bacteria</taxon>
        <taxon>Bacillati</taxon>
        <taxon>Bacillota</taxon>
        <taxon>Bacilli</taxon>
        <taxon>Bacillales</taxon>
        <taxon>Bacillaceae</taxon>
        <taxon>Oceanobacillus</taxon>
    </lineage>
</organism>
<feature type="region of interest" description="Disordered" evidence="1">
    <location>
        <begin position="27"/>
        <end position="55"/>
    </location>
</feature>
<dbReference type="Proteomes" id="UP001138793">
    <property type="component" value="Unassembled WGS sequence"/>
</dbReference>
<dbReference type="Gene3D" id="2.130.10.10">
    <property type="entry name" value="YVTN repeat-like/Quinoprotein amine dehydrogenase"/>
    <property type="match status" value="2"/>
</dbReference>
<dbReference type="PANTHER" id="PTHR34512">
    <property type="entry name" value="CELL SURFACE PROTEIN"/>
    <property type="match status" value="1"/>
</dbReference>
<feature type="chain" id="PRO_5040734383" description="Pyrrolo-quinoline quinone repeat domain-containing protein" evidence="2">
    <location>
        <begin position="25"/>
        <end position="440"/>
    </location>
</feature>
<dbReference type="AlphaFoldDB" id="A0A9X0YV46"/>
<dbReference type="Pfam" id="PF13360">
    <property type="entry name" value="PQQ_2"/>
    <property type="match status" value="1"/>
</dbReference>
<name>A0A9X0YV46_9BACI</name>
<gene>
    <name evidence="4" type="ORF">J2Z64_003723</name>
</gene>
<evidence type="ECO:0000313" key="4">
    <source>
        <dbReference type="EMBL" id="MBP2079425.1"/>
    </source>
</evidence>
<sequence>MFKRFYLPILLLMMILIVAGCNNTDENEIDNEGNNDSSDETKDDDTEESGGPSHHIDLLTVEETPFDESLFEVVDFESALAPNDYYYSFASSGALVMGNENHSVFFDYQTGDRLSLETDVEWLEGRAESSIVNSSSGTWPFLFDHYYYLQGYEDGTNKIVQVDLSTGEIEYLVDTDGASDMVKKDGILYFVNSDRLFAFDTNTKETIWETTGDVELSMGYAELHVTDHSLVYEDQYGLTAFDLNDGTKLFEEEGVFRDVAVAGSTFYALVDEADVFADSLYKVVEFDDQEGRKETIIEAPEVEQPYDIGEIKLDLVHDNLYITVENGILTYDMNSHEPLWSVSVGDLMDRSETGDDYNYWFSAGITDNHIYAFTEKSNVAREGDNFLTVIDSQTGEVKDQYAFGNGIGAGPIIDEANGNVIVYLRYFNVEEAQGFVLPIE</sequence>
<feature type="domain" description="Pyrrolo-quinoline quinone repeat" evidence="3">
    <location>
        <begin position="181"/>
        <end position="376"/>
    </location>
</feature>
<evidence type="ECO:0000259" key="3">
    <source>
        <dbReference type="Pfam" id="PF13360"/>
    </source>
</evidence>
<keyword evidence="2" id="KW-0732">Signal</keyword>
<feature type="signal peptide" evidence="2">
    <location>
        <begin position="1"/>
        <end position="24"/>
    </location>
</feature>
<dbReference type="InterPro" id="IPR011047">
    <property type="entry name" value="Quinoprotein_ADH-like_sf"/>
</dbReference>
<comment type="caution">
    <text evidence="4">The sequence shown here is derived from an EMBL/GenBank/DDBJ whole genome shotgun (WGS) entry which is preliminary data.</text>
</comment>
<dbReference type="OrthoDB" id="1860at2"/>
<dbReference type="RefSeq" id="WP_149473564.1">
    <property type="nucleotide sequence ID" value="NZ_JAGGMB010000016.1"/>
</dbReference>
<proteinExistence type="predicted"/>
<accession>A0A9X0YV46</accession>
<dbReference type="InterPro" id="IPR002372">
    <property type="entry name" value="PQQ_rpt_dom"/>
</dbReference>
<dbReference type="EMBL" id="JAGGMB010000016">
    <property type="protein sequence ID" value="MBP2079425.1"/>
    <property type="molecule type" value="Genomic_DNA"/>
</dbReference>
<dbReference type="InterPro" id="IPR015943">
    <property type="entry name" value="WD40/YVTN_repeat-like_dom_sf"/>
</dbReference>
<feature type="compositionally biased region" description="Acidic residues" evidence="1">
    <location>
        <begin position="27"/>
        <end position="48"/>
    </location>
</feature>
<keyword evidence="5" id="KW-1185">Reference proteome</keyword>
<evidence type="ECO:0000313" key="5">
    <source>
        <dbReference type="Proteomes" id="UP001138793"/>
    </source>
</evidence>
<reference evidence="4" key="1">
    <citation type="submission" date="2021-03" db="EMBL/GenBank/DDBJ databases">
        <title>Genomic Encyclopedia of Type Strains, Phase IV (KMG-IV): sequencing the most valuable type-strain genomes for metagenomic binning, comparative biology and taxonomic classification.</title>
        <authorList>
            <person name="Goeker M."/>
        </authorList>
    </citation>
    <scope>NUCLEOTIDE SEQUENCE</scope>
    <source>
        <strain evidence="4">DSM 107338</strain>
    </source>
</reference>
<evidence type="ECO:0000256" key="1">
    <source>
        <dbReference type="SAM" id="MobiDB-lite"/>
    </source>
</evidence>
<dbReference type="SUPFAM" id="SSF50998">
    <property type="entry name" value="Quinoprotein alcohol dehydrogenase-like"/>
    <property type="match status" value="1"/>
</dbReference>
<dbReference type="PANTHER" id="PTHR34512:SF30">
    <property type="entry name" value="OUTER MEMBRANE PROTEIN ASSEMBLY FACTOR BAMB"/>
    <property type="match status" value="1"/>
</dbReference>